<dbReference type="Gene3D" id="3.30.40.10">
    <property type="entry name" value="Zinc/RING finger domain, C3HC4 (zinc finger)"/>
    <property type="match status" value="1"/>
</dbReference>
<comment type="similarity">
    <text evidence="13">Belongs to the RING-type zinc finger family. ATL subfamily.</text>
</comment>
<evidence type="ECO:0000256" key="14">
    <source>
        <dbReference type="PROSITE-ProRule" id="PRU00175"/>
    </source>
</evidence>
<dbReference type="EMBL" id="JBBPBN010000021">
    <property type="protein sequence ID" value="KAK9014908.1"/>
    <property type="molecule type" value="Genomic_DNA"/>
</dbReference>
<dbReference type="InterPro" id="IPR001841">
    <property type="entry name" value="Znf_RING"/>
</dbReference>
<keyword evidence="11" id="KW-1133">Transmembrane helix</keyword>
<reference evidence="16 17" key="1">
    <citation type="journal article" date="2024" name="G3 (Bethesda)">
        <title>Genome assembly of Hibiscus sabdariffa L. provides insights into metabolisms of medicinal natural products.</title>
        <authorList>
            <person name="Kim T."/>
        </authorList>
    </citation>
    <scope>NUCLEOTIDE SEQUENCE [LARGE SCALE GENOMIC DNA]</scope>
    <source>
        <strain evidence="16">TK-2024</strain>
        <tissue evidence="16">Old leaves</tissue>
    </source>
</reference>
<keyword evidence="17" id="KW-1185">Reference proteome</keyword>
<evidence type="ECO:0000256" key="7">
    <source>
        <dbReference type="ARBA" id="ARBA00022723"/>
    </source>
</evidence>
<dbReference type="PANTHER" id="PTHR46913:SF1">
    <property type="entry name" value="RING-H2 FINGER PROTEIN ATL16"/>
    <property type="match status" value="1"/>
</dbReference>
<evidence type="ECO:0000256" key="9">
    <source>
        <dbReference type="ARBA" id="ARBA00022786"/>
    </source>
</evidence>
<evidence type="ECO:0000256" key="4">
    <source>
        <dbReference type="ARBA" id="ARBA00012483"/>
    </source>
</evidence>
<comment type="caution">
    <text evidence="16">The sequence shown here is derived from an EMBL/GenBank/DDBJ whole genome shotgun (WGS) entry which is preliminary data.</text>
</comment>
<dbReference type="EC" id="2.3.2.27" evidence="4"/>
<gene>
    <name evidence="16" type="ORF">V6N11_006046</name>
</gene>
<protein>
    <recommendedName>
        <fullName evidence="4">RING-type E3 ubiquitin transferase</fullName>
        <ecNumber evidence="4">2.3.2.27</ecNumber>
    </recommendedName>
</protein>
<keyword evidence="10" id="KW-0862">Zinc</keyword>
<keyword evidence="8 14" id="KW-0863">Zinc-finger</keyword>
<proteinExistence type="inferred from homology"/>
<accession>A0ABR2RPP0</accession>
<organism evidence="16 17">
    <name type="scientific">Hibiscus sabdariffa</name>
    <name type="common">roselle</name>
    <dbReference type="NCBI Taxonomy" id="183260"/>
    <lineage>
        <taxon>Eukaryota</taxon>
        <taxon>Viridiplantae</taxon>
        <taxon>Streptophyta</taxon>
        <taxon>Embryophyta</taxon>
        <taxon>Tracheophyta</taxon>
        <taxon>Spermatophyta</taxon>
        <taxon>Magnoliopsida</taxon>
        <taxon>eudicotyledons</taxon>
        <taxon>Gunneridae</taxon>
        <taxon>Pentapetalae</taxon>
        <taxon>rosids</taxon>
        <taxon>malvids</taxon>
        <taxon>Malvales</taxon>
        <taxon>Malvaceae</taxon>
        <taxon>Malvoideae</taxon>
        <taxon>Hibiscus</taxon>
    </lineage>
</organism>
<dbReference type="PANTHER" id="PTHR46913">
    <property type="entry name" value="RING-H2 FINGER PROTEIN ATL16"/>
    <property type="match status" value="1"/>
</dbReference>
<dbReference type="SMART" id="SM00184">
    <property type="entry name" value="RING"/>
    <property type="match status" value="1"/>
</dbReference>
<evidence type="ECO:0000313" key="17">
    <source>
        <dbReference type="Proteomes" id="UP001396334"/>
    </source>
</evidence>
<keyword evidence="5" id="KW-0808">Transferase</keyword>
<evidence type="ECO:0000256" key="13">
    <source>
        <dbReference type="ARBA" id="ARBA00024209"/>
    </source>
</evidence>
<evidence type="ECO:0000256" key="8">
    <source>
        <dbReference type="ARBA" id="ARBA00022771"/>
    </source>
</evidence>
<evidence type="ECO:0000256" key="10">
    <source>
        <dbReference type="ARBA" id="ARBA00022833"/>
    </source>
</evidence>
<dbReference type="PROSITE" id="PS50089">
    <property type="entry name" value="ZF_RING_2"/>
    <property type="match status" value="1"/>
</dbReference>
<feature type="domain" description="RING-type" evidence="15">
    <location>
        <begin position="31"/>
        <end position="73"/>
    </location>
</feature>
<keyword evidence="12" id="KW-0472">Membrane</keyword>
<evidence type="ECO:0000256" key="3">
    <source>
        <dbReference type="ARBA" id="ARBA00004906"/>
    </source>
</evidence>
<dbReference type="SUPFAM" id="SSF57850">
    <property type="entry name" value="RING/U-box"/>
    <property type="match status" value="1"/>
</dbReference>
<evidence type="ECO:0000256" key="11">
    <source>
        <dbReference type="ARBA" id="ARBA00022989"/>
    </source>
</evidence>
<evidence type="ECO:0000313" key="16">
    <source>
        <dbReference type="EMBL" id="KAK9014908.1"/>
    </source>
</evidence>
<name>A0ABR2RPP0_9ROSI</name>
<comment type="catalytic activity">
    <reaction evidence="1">
        <text>S-ubiquitinyl-[E2 ubiquitin-conjugating enzyme]-L-cysteine + [acceptor protein]-L-lysine = [E2 ubiquitin-conjugating enzyme]-L-cysteine + N(6)-ubiquitinyl-[acceptor protein]-L-lysine.</text>
        <dbReference type="EC" id="2.3.2.27"/>
    </reaction>
</comment>
<evidence type="ECO:0000256" key="5">
    <source>
        <dbReference type="ARBA" id="ARBA00022679"/>
    </source>
</evidence>
<dbReference type="InterPro" id="IPR044600">
    <property type="entry name" value="ATL1/ATL16-like"/>
</dbReference>
<dbReference type="Proteomes" id="UP001396334">
    <property type="component" value="Unassembled WGS sequence"/>
</dbReference>
<evidence type="ECO:0000256" key="6">
    <source>
        <dbReference type="ARBA" id="ARBA00022692"/>
    </source>
</evidence>
<evidence type="ECO:0000256" key="2">
    <source>
        <dbReference type="ARBA" id="ARBA00004167"/>
    </source>
</evidence>
<dbReference type="InterPro" id="IPR013083">
    <property type="entry name" value="Znf_RING/FYVE/PHD"/>
</dbReference>
<keyword evidence="7" id="KW-0479">Metal-binding</keyword>
<dbReference type="Pfam" id="PF13639">
    <property type="entry name" value="zf-RING_2"/>
    <property type="match status" value="1"/>
</dbReference>
<keyword evidence="9" id="KW-0833">Ubl conjugation pathway</keyword>
<comment type="subcellular location">
    <subcellularLocation>
        <location evidence="2">Membrane</location>
        <topology evidence="2">Single-pass membrane protein</topology>
    </subcellularLocation>
</comment>
<evidence type="ECO:0000256" key="1">
    <source>
        <dbReference type="ARBA" id="ARBA00000900"/>
    </source>
</evidence>
<sequence>MPSIIFILTSFLEQLNQWFRNGTSSECEGDCVVCLSKIGAGERLRSLSECRHSFHLCCIDAWLKVRPTCPLCRTDIVPRRNFFVSSSTSFAGRIGKLIEKNPFMSEIKSAVCECFGYV</sequence>
<keyword evidence="6" id="KW-0812">Transmembrane</keyword>
<evidence type="ECO:0000256" key="12">
    <source>
        <dbReference type="ARBA" id="ARBA00023136"/>
    </source>
</evidence>
<evidence type="ECO:0000259" key="15">
    <source>
        <dbReference type="PROSITE" id="PS50089"/>
    </source>
</evidence>
<comment type="pathway">
    <text evidence="3">Protein modification; protein ubiquitination.</text>
</comment>